<dbReference type="Gene3D" id="3.40.50.150">
    <property type="entry name" value="Vaccinia Virus protein VP39"/>
    <property type="match status" value="1"/>
</dbReference>
<evidence type="ECO:0000259" key="7">
    <source>
        <dbReference type="PROSITE" id="PS50800"/>
    </source>
</evidence>
<dbReference type="GO" id="GO:0008168">
    <property type="term" value="F:methyltransferase activity"/>
    <property type="evidence" value="ECO:0007669"/>
    <property type="project" value="UniProtKB-KW"/>
</dbReference>
<feature type="region of interest" description="Disordered" evidence="6">
    <location>
        <begin position="367"/>
        <end position="422"/>
    </location>
</feature>
<comment type="caution">
    <text evidence="8">The sequence shown here is derived from an EMBL/GenBank/DDBJ whole genome shotgun (WGS) entry which is preliminary data.</text>
</comment>
<evidence type="ECO:0000313" key="9">
    <source>
        <dbReference type="Proteomes" id="UP001178507"/>
    </source>
</evidence>
<dbReference type="PROSITE" id="PS50800">
    <property type="entry name" value="SAP"/>
    <property type="match status" value="1"/>
</dbReference>
<dbReference type="PANTHER" id="PTHR46098:SF1">
    <property type="entry name" value="TRNA (CYTOSINE(38)-C(5))-METHYLTRANSFERASE"/>
    <property type="match status" value="1"/>
</dbReference>
<dbReference type="EMBL" id="CAUJNA010003660">
    <property type="protein sequence ID" value="CAJ1407146.1"/>
    <property type="molecule type" value="Genomic_DNA"/>
</dbReference>
<dbReference type="InterPro" id="IPR018117">
    <property type="entry name" value="C5_DNA_meth_AS"/>
</dbReference>
<keyword evidence="5" id="KW-0175">Coiled coil</keyword>
<feature type="region of interest" description="Disordered" evidence="6">
    <location>
        <begin position="1"/>
        <end position="37"/>
    </location>
</feature>
<dbReference type="InterPro" id="IPR001525">
    <property type="entry name" value="C5_MeTfrase"/>
</dbReference>
<feature type="compositionally biased region" description="Acidic residues" evidence="6">
    <location>
        <begin position="395"/>
        <end position="416"/>
    </location>
</feature>
<evidence type="ECO:0000256" key="2">
    <source>
        <dbReference type="ARBA" id="ARBA00022679"/>
    </source>
</evidence>
<keyword evidence="2 4" id="KW-0808">Transferase</keyword>
<evidence type="ECO:0000256" key="1">
    <source>
        <dbReference type="ARBA" id="ARBA00022603"/>
    </source>
</evidence>
<evidence type="ECO:0000256" key="6">
    <source>
        <dbReference type="SAM" id="MobiDB-lite"/>
    </source>
</evidence>
<dbReference type="PROSITE" id="PS51679">
    <property type="entry name" value="SAM_MT_C5"/>
    <property type="match status" value="1"/>
</dbReference>
<keyword evidence="9" id="KW-1185">Reference proteome</keyword>
<feature type="compositionally biased region" description="Basic and acidic residues" evidence="6">
    <location>
        <begin position="312"/>
        <end position="324"/>
    </location>
</feature>
<dbReference type="InterPro" id="IPR050750">
    <property type="entry name" value="C5-MTase"/>
</dbReference>
<evidence type="ECO:0000256" key="4">
    <source>
        <dbReference type="PROSITE-ProRule" id="PRU01016"/>
    </source>
</evidence>
<feature type="region of interest" description="Disordered" evidence="6">
    <location>
        <begin position="305"/>
        <end position="331"/>
    </location>
</feature>
<reference evidence="8" key="1">
    <citation type="submission" date="2023-08" db="EMBL/GenBank/DDBJ databases">
        <authorList>
            <person name="Chen Y."/>
            <person name="Shah S."/>
            <person name="Dougan E. K."/>
            <person name="Thang M."/>
            <person name="Chan C."/>
        </authorList>
    </citation>
    <scope>NUCLEOTIDE SEQUENCE</scope>
</reference>
<dbReference type="Pfam" id="PF00145">
    <property type="entry name" value="DNA_methylase"/>
    <property type="match status" value="1"/>
</dbReference>
<feature type="domain" description="SAP" evidence="7">
    <location>
        <begin position="330"/>
        <end position="364"/>
    </location>
</feature>
<feature type="region of interest" description="Disordered" evidence="6">
    <location>
        <begin position="439"/>
        <end position="460"/>
    </location>
</feature>
<proteinExistence type="inferred from homology"/>
<name>A0AA36JL94_9DINO</name>
<feature type="compositionally biased region" description="Pro residues" evidence="6">
    <location>
        <begin position="7"/>
        <end position="23"/>
    </location>
</feature>
<evidence type="ECO:0000256" key="5">
    <source>
        <dbReference type="SAM" id="Coils"/>
    </source>
</evidence>
<dbReference type="SUPFAM" id="SSF68906">
    <property type="entry name" value="SAP domain"/>
    <property type="match status" value="1"/>
</dbReference>
<accession>A0AA36JL94</accession>
<dbReference type="PROSITE" id="PS00094">
    <property type="entry name" value="C5_MTASE_1"/>
    <property type="match status" value="1"/>
</dbReference>
<sequence length="1553" mass="172645">MARPAEPATPPSARPVEPAPPSARPAEPDFDPKSKMVAEHYAIHPWFTKQVGEPKDAKSAPVTWNRNWSQDMRELRSFKAVSQKLAANEATLRESEAKVATLQEQLKELRQKHESDTQNLQQRATVLHSDMEALLKTQKERHEEELQRAQREKTTALEELTRQKDEEYDEVMQDLLSEKVRRQRAKNKARAAKEQAGHAGIDRHAGHAGLNLVTWQAGNIAQQKAELMAREKLLAKQASSDRAAQFIAVQEAKLNVKSQALEKVCFQTVSCLFVEGLISRQIQLELCSAVLAEANFQPRISAISQAKSTEAPAEKKGEDDRGSCESDQATEEMNVRTLRKLCKEKGLKVRGRKKEVLARLLAVLKPGMAGDDRDGSSAPGQSGKADVVPDKSEDSDVTDEVTDQDQDKDDDVETEEQPVLNLSKKRVAALQRSILEGRRQVNTPERYSPSPASFIYDDDDSNSEGISVDTDASACSLSSDSTEARHSWADSVALQCFLGGLQWFLNGSDFSGLDTPYWALQRLQVPCRHVFSCDCEPASLKVLHFLQPEIVYTDVRARNVQEAPDVDLFCFGPPCQSYSRQGKRQFDDCELGCLGLHSLAYIIYHKPRLILMEQVPDVVSSEFMKVMCKELQKAEYTLHLSILKSYEYGAPQARERVYMVGILRQVGAFSFPSPVPCPPVSDFIDRLPASEFKAVPEEGPQGGTTRIVNVLRELEKCLEKDVNPFQAYVFITSGASQGRCNHMVGRVMTLTRSECMRQGYWCTVKGGFLSPEDMARLQGFWDGFLDWRSLTISDSQFGALLGNAMTLNVLLHLFPHMLRAAGLMTAGEFDEALQRASFFNVGDKVAISEEQLPVHQSGEPVEVGDQLAAPAAEVFSSLLAWIRKGGCLRDGVPNVGHFKKAKMLSWTLAEALRKLVKNTATNVTNLTKQLLNEFCTTNFGCPYYAILDALDAEMMLQAGLLADATDEAQILIRFFDTGDPDSGKISASVATQNVWTSAGYTLATLRFLEAPTHIVVRGEVRCIGGPNAVPAQLRSRCLSRMLAWRALAEQVVRAEHPSFELVQCFSAFDMECFEQQAASMTASNLQCSEALRRVASSLQLDLEELISEYLDLGSIALAFWRNQNRERSNLQCWQHAIDSTSSSAARRRHPVNSLAVALAHYGCMTSSDSVVERDFSRVKHVLGEKRLQCAIEAENDIVVIALSDPDLDNEVIRTAQQVWKEAYGVCSRARTKVRFDKGVVKSRSRQIADGFDAANGDDSGKAVSETMFRKTRRQDVAAKMAAGDVAAASEVVLADPSSAWTAAHDEELRFNCKKQLKRAYECLESGTLNISELPDELRGEARKYLQSRHSNMLERERAERRLAKQTLQRLPDPEELYGLAVLVDDSLRTRALDAAMDSMGWHVTMAAHDAKVVVLDVINSALPVHLAIAAALGGIWLVTPDFVCAYKGAAIKLKPAARTKRKVFCTLKFQTEHSQEFAVLQAFQSNQFRLINSLEEFAVAKQQAEDCRSSASVLALLHESEKPVFAGISHCWTPQEFRDFVFQVDLEKTCQGK</sequence>
<organism evidence="8 9">
    <name type="scientific">Effrenium voratum</name>
    <dbReference type="NCBI Taxonomy" id="2562239"/>
    <lineage>
        <taxon>Eukaryota</taxon>
        <taxon>Sar</taxon>
        <taxon>Alveolata</taxon>
        <taxon>Dinophyceae</taxon>
        <taxon>Suessiales</taxon>
        <taxon>Symbiodiniaceae</taxon>
        <taxon>Effrenium</taxon>
    </lineage>
</organism>
<dbReference type="InterPro" id="IPR029063">
    <property type="entry name" value="SAM-dependent_MTases_sf"/>
</dbReference>
<dbReference type="GO" id="GO:0032259">
    <property type="term" value="P:methylation"/>
    <property type="evidence" value="ECO:0007669"/>
    <property type="project" value="UniProtKB-KW"/>
</dbReference>
<dbReference type="Proteomes" id="UP001178507">
    <property type="component" value="Unassembled WGS sequence"/>
</dbReference>
<gene>
    <name evidence="8" type="ORF">EVOR1521_LOCUS28924</name>
</gene>
<dbReference type="Gene3D" id="1.10.720.30">
    <property type="entry name" value="SAP domain"/>
    <property type="match status" value="1"/>
</dbReference>
<keyword evidence="3 4" id="KW-0949">S-adenosyl-L-methionine</keyword>
<feature type="active site" evidence="4">
    <location>
        <position position="575"/>
    </location>
</feature>
<evidence type="ECO:0000313" key="8">
    <source>
        <dbReference type="EMBL" id="CAJ1407146.1"/>
    </source>
</evidence>
<dbReference type="SMART" id="SM00513">
    <property type="entry name" value="SAP"/>
    <property type="match status" value="1"/>
</dbReference>
<evidence type="ECO:0000256" key="3">
    <source>
        <dbReference type="ARBA" id="ARBA00022691"/>
    </source>
</evidence>
<feature type="compositionally biased region" description="Basic and acidic residues" evidence="6">
    <location>
        <begin position="26"/>
        <end position="37"/>
    </location>
</feature>
<protein>
    <recommendedName>
        <fullName evidence="7">SAP domain-containing protein</fullName>
    </recommendedName>
</protein>
<dbReference type="PANTHER" id="PTHR46098">
    <property type="entry name" value="TRNA (CYTOSINE(38)-C(5))-METHYLTRANSFERASE"/>
    <property type="match status" value="1"/>
</dbReference>
<dbReference type="InterPro" id="IPR003034">
    <property type="entry name" value="SAP_dom"/>
</dbReference>
<dbReference type="InterPro" id="IPR036361">
    <property type="entry name" value="SAP_dom_sf"/>
</dbReference>
<comment type="similarity">
    <text evidence="4">Belongs to the class I-like SAM-binding methyltransferase superfamily. C5-methyltransferase family.</text>
</comment>
<keyword evidence="1 4" id="KW-0489">Methyltransferase</keyword>
<dbReference type="SUPFAM" id="SSF53335">
    <property type="entry name" value="S-adenosyl-L-methionine-dependent methyltransferases"/>
    <property type="match status" value="1"/>
</dbReference>
<feature type="coiled-coil region" evidence="5">
    <location>
        <begin position="85"/>
        <end position="195"/>
    </location>
</feature>